<protein>
    <submittedName>
        <fullName evidence="2">Cyclic nucleotide-binding protein</fullName>
    </submittedName>
</protein>
<proteinExistence type="predicted"/>
<dbReference type="InterPro" id="IPR018490">
    <property type="entry name" value="cNMP-bd_dom_sf"/>
</dbReference>
<dbReference type="SUPFAM" id="SSF51206">
    <property type="entry name" value="cAMP-binding domain-like"/>
    <property type="match status" value="1"/>
</dbReference>
<keyword evidence="3" id="KW-1185">Reference proteome</keyword>
<name>A0A1V3JPJ1_9PAST</name>
<reference evidence="2 3" key="1">
    <citation type="submission" date="2016-10" db="EMBL/GenBank/DDBJ databases">
        <title>Rodentibacter gen. nov. and new species.</title>
        <authorList>
            <person name="Christensen H."/>
        </authorList>
    </citation>
    <scope>NUCLEOTIDE SEQUENCE [LARGE SCALE GENOMIC DNA]</scope>
    <source>
        <strain evidence="2 3">Ac151</strain>
    </source>
</reference>
<dbReference type="GO" id="GO:0005829">
    <property type="term" value="C:cytosol"/>
    <property type="evidence" value="ECO:0007669"/>
    <property type="project" value="TreeGrafter"/>
</dbReference>
<accession>A0A1V3JPJ1</accession>
<dbReference type="InterPro" id="IPR000595">
    <property type="entry name" value="cNMP-bd_dom"/>
</dbReference>
<dbReference type="PANTHER" id="PTHR24567:SF26">
    <property type="entry name" value="REGULATORY PROTEIN YEIL"/>
    <property type="match status" value="1"/>
</dbReference>
<sequence>MHYSPIQPTDLSHCQLTHLQPLVKGMTVYQQGETATEFYYIKQGLIGLYHTLDNGKESLVRLYSQGDYFGFRTLFGLGDNHYHCNAKVLMEAELLQIKPDDIHQFFRENNRMSQFLLQTLADELRDAEQRLAKSAYLRTLDRVIDSLYFLTGQFPYYNWTYREIAEYAGCETETAIRIAKDLKQKGLFADRLSAAKPPQKTANRE</sequence>
<dbReference type="InterPro" id="IPR036390">
    <property type="entry name" value="WH_DNA-bd_sf"/>
</dbReference>
<dbReference type="SMART" id="SM00100">
    <property type="entry name" value="cNMP"/>
    <property type="match status" value="1"/>
</dbReference>
<dbReference type="STRING" id="1907939.BKL49_06210"/>
<dbReference type="PROSITE" id="PS50042">
    <property type="entry name" value="CNMP_BINDING_3"/>
    <property type="match status" value="1"/>
</dbReference>
<dbReference type="EMBL" id="MLHQ01000014">
    <property type="protein sequence ID" value="OOF58739.1"/>
    <property type="molecule type" value="Genomic_DNA"/>
</dbReference>
<organism evidence="2 3">
    <name type="scientific">Rodentibacter myodis</name>
    <dbReference type="NCBI Taxonomy" id="1907939"/>
    <lineage>
        <taxon>Bacteria</taxon>
        <taxon>Pseudomonadati</taxon>
        <taxon>Pseudomonadota</taxon>
        <taxon>Gammaproteobacteria</taxon>
        <taxon>Pasteurellales</taxon>
        <taxon>Pasteurellaceae</taxon>
        <taxon>Rodentibacter</taxon>
    </lineage>
</organism>
<dbReference type="Pfam" id="PF00027">
    <property type="entry name" value="cNMP_binding"/>
    <property type="match status" value="1"/>
</dbReference>
<dbReference type="CDD" id="cd00038">
    <property type="entry name" value="CAP_ED"/>
    <property type="match status" value="1"/>
</dbReference>
<evidence type="ECO:0000259" key="1">
    <source>
        <dbReference type="PROSITE" id="PS50042"/>
    </source>
</evidence>
<dbReference type="SUPFAM" id="SSF46785">
    <property type="entry name" value="Winged helix' DNA-binding domain"/>
    <property type="match status" value="1"/>
</dbReference>
<evidence type="ECO:0000313" key="3">
    <source>
        <dbReference type="Proteomes" id="UP000188602"/>
    </source>
</evidence>
<dbReference type="PANTHER" id="PTHR24567">
    <property type="entry name" value="CRP FAMILY TRANSCRIPTIONAL REGULATORY PROTEIN"/>
    <property type="match status" value="1"/>
</dbReference>
<dbReference type="InterPro" id="IPR014710">
    <property type="entry name" value="RmlC-like_jellyroll"/>
</dbReference>
<evidence type="ECO:0000313" key="2">
    <source>
        <dbReference type="EMBL" id="OOF58739.1"/>
    </source>
</evidence>
<dbReference type="RefSeq" id="WP_077423761.1">
    <property type="nucleotide sequence ID" value="NZ_MLHQ01000014.1"/>
</dbReference>
<comment type="caution">
    <text evidence="2">The sequence shown here is derived from an EMBL/GenBank/DDBJ whole genome shotgun (WGS) entry which is preliminary data.</text>
</comment>
<dbReference type="OrthoDB" id="6622916at2"/>
<feature type="domain" description="Cyclic nucleotide-binding" evidence="1">
    <location>
        <begin position="25"/>
        <end position="123"/>
    </location>
</feature>
<dbReference type="AlphaFoldDB" id="A0A1V3JPJ1"/>
<dbReference type="Gene3D" id="2.60.120.10">
    <property type="entry name" value="Jelly Rolls"/>
    <property type="match status" value="1"/>
</dbReference>
<dbReference type="Proteomes" id="UP000188602">
    <property type="component" value="Unassembled WGS sequence"/>
</dbReference>
<dbReference type="InterPro" id="IPR050397">
    <property type="entry name" value="Env_Response_Regulators"/>
</dbReference>
<dbReference type="GO" id="GO:0003700">
    <property type="term" value="F:DNA-binding transcription factor activity"/>
    <property type="evidence" value="ECO:0007669"/>
    <property type="project" value="TreeGrafter"/>
</dbReference>
<gene>
    <name evidence="2" type="ORF">BKL49_06210</name>
</gene>